<keyword evidence="1" id="KW-1133">Transmembrane helix</keyword>
<reference evidence="2" key="1">
    <citation type="journal article" date="2014" name="Front. Microbiol.">
        <title>High frequency of phylogenetically diverse reductive dehalogenase-homologous genes in deep subseafloor sedimentary metagenomes.</title>
        <authorList>
            <person name="Kawai M."/>
            <person name="Futagami T."/>
            <person name="Toyoda A."/>
            <person name="Takaki Y."/>
            <person name="Nishi S."/>
            <person name="Hori S."/>
            <person name="Arai W."/>
            <person name="Tsubouchi T."/>
            <person name="Morono Y."/>
            <person name="Uchiyama I."/>
            <person name="Ito T."/>
            <person name="Fujiyama A."/>
            <person name="Inagaki F."/>
            <person name="Takami H."/>
        </authorList>
    </citation>
    <scope>NUCLEOTIDE SEQUENCE</scope>
    <source>
        <strain evidence="2">Expedition CK06-06</strain>
    </source>
</reference>
<accession>X0X6U6</accession>
<dbReference type="AlphaFoldDB" id="X0X6U6"/>
<keyword evidence="1" id="KW-0812">Transmembrane</keyword>
<evidence type="ECO:0008006" key="3">
    <source>
        <dbReference type="Google" id="ProtNLM"/>
    </source>
</evidence>
<feature type="transmembrane region" description="Helical" evidence="1">
    <location>
        <begin position="15"/>
        <end position="37"/>
    </location>
</feature>
<evidence type="ECO:0000256" key="1">
    <source>
        <dbReference type="SAM" id="Phobius"/>
    </source>
</evidence>
<feature type="transmembrane region" description="Helical" evidence="1">
    <location>
        <begin position="212"/>
        <end position="232"/>
    </location>
</feature>
<organism evidence="2">
    <name type="scientific">marine sediment metagenome</name>
    <dbReference type="NCBI Taxonomy" id="412755"/>
    <lineage>
        <taxon>unclassified sequences</taxon>
        <taxon>metagenomes</taxon>
        <taxon>ecological metagenomes</taxon>
    </lineage>
</organism>
<feature type="transmembrane region" description="Helical" evidence="1">
    <location>
        <begin position="179"/>
        <end position="200"/>
    </location>
</feature>
<comment type="caution">
    <text evidence="2">The sequence shown here is derived from an EMBL/GenBank/DDBJ whole genome shotgun (WGS) entry which is preliminary data.</text>
</comment>
<feature type="transmembrane region" description="Helical" evidence="1">
    <location>
        <begin position="147"/>
        <end position="167"/>
    </location>
</feature>
<feature type="transmembrane region" description="Helical" evidence="1">
    <location>
        <begin position="89"/>
        <end position="109"/>
    </location>
</feature>
<feature type="non-terminal residue" evidence="2">
    <location>
        <position position="248"/>
    </location>
</feature>
<sequence>SAALFVWLQPLTFRLALTTLTETTGALYMLLGLFLYLRGNRLWSCVAFSALFLTRDETMALAPLVALAMIIDARKQAGGSLGKALANRWVWVGCALLASGPVLYVLASIPVDLTPDGDPLQIFSRPYSAEYGTGPLYWMAARWPEQATPTIVAIGLVGLCLLARSLWRRPLDDQAASASGAWLIPAWTIGYFALHSVLFSRGLFAHGGEGRYMIPLTGPLAVQAAIGLRGVLTDRRGGTVLAFAALLA</sequence>
<name>X0X6U6_9ZZZZ</name>
<gene>
    <name evidence="2" type="ORF">S01H1_68471</name>
</gene>
<proteinExistence type="predicted"/>
<dbReference type="EMBL" id="BARS01045412">
    <property type="protein sequence ID" value="GAG32388.1"/>
    <property type="molecule type" value="Genomic_DNA"/>
</dbReference>
<feature type="non-terminal residue" evidence="2">
    <location>
        <position position="1"/>
    </location>
</feature>
<protein>
    <recommendedName>
        <fullName evidence="3">Glycosyltransferase RgtA/B/C/D-like domain-containing protein</fullName>
    </recommendedName>
</protein>
<keyword evidence="1" id="KW-0472">Membrane</keyword>
<evidence type="ECO:0000313" key="2">
    <source>
        <dbReference type="EMBL" id="GAG32388.1"/>
    </source>
</evidence>